<dbReference type="Proteomes" id="UP000703269">
    <property type="component" value="Unassembled WGS sequence"/>
</dbReference>
<organism evidence="2 3">
    <name type="scientific">Phanerochaete sordida</name>
    <dbReference type="NCBI Taxonomy" id="48140"/>
    <lineage>
        <taxon>Eukaryota</taxon>
        <taxon>Fungi</taxon>
        <taxon>Dikarya</taxon>
        <taxon>Basidiomycota</taxon>
        <taxon>Agaricomycotina</taxon>
        <taxon>Agaricomycetes</taxon>
        <taxon>Polyporales</taxon>
        <taxon>Phanerochaetaceae</taxon>
        <taxon>Phanerochaete</taxon>
    </lineage>
</organism>
<accession>A0A9P3GNS9</accession>
<name>A0A9P3GNS9_9APHY</name>
<proteinExistence type="predicted"/>
<keyword evidence="3" id="KW-1185">Reference proteome</keyword>
<gene>
    <name evidence="2" type="ORF">PsYK624_151640</name>
</gene>
<evidence type="ECO:0000256" key="1">
    <source>
        <dbReference type="SAM" id="MobiDB-lite"/>
    </source>
</evidence>
<reference evidence="2 3" key="1">
    <citation type="submission" date="2021-08" db="EMBL/GenBank/DDBJ databases">
        <title>Draft Genome Sequence of Phanerochaete sordida strain YK-624.</title>
        <authorList>
            <person name="Mori T."/>
            <person name="Dohra H."/>
            <person name="Suzuki T."/>
            <person name="Kawagishi H."/>
            <person name="Hirai H."/>
        </authorList>
    </citation>
    <scope>NUCLEOTIDE SEQUENCE [LARGE SCALE GENOMIC DNA]</scope>
    <source>
        <strain evidence="2 3">YK-624</strain>
    </source>
</reference>
<protein>
    <submittedName>
        <fullName evidence="2">Uncharacterized protein</fullName>
    </submittedName>
</protein>
<evidence type="ECO:0000313" key="3">
    <source>
        <dbReference type="Proteomes" id="UP000703269"/>
    </source>
</evidence>
<dbReference type="EMBL" id="BPQB01000097">
    <property type="protein sequence ID" value="GJE98927.1"/>
    <property type="molecule type" value="Genomic_DNA"/>
</dbReference>
<evidence type="ECO:0000313" key="2">
    <source>
        <dbReference type="EMBL" id="GJE98927.1"/>
    </source>
</evidence>
<dbReference type="AlphaFoldDB" id="A0A9P3GNS9"/>
<comment type="caution">
    <text evidence="2">The sequence shown here is derived from an EMBL/GenBank/DDBJ whole genome shotgun (WGS) entry which is preliminary data.</text>
</comment>
<feature type="region of interest" description="Disordered" evidence="1">
    <location>
        <begin position="1"/>
        <end position="28"/>
    </location>
</feature>
<sequence length="70" mass="7430">MAASRARLKACKDALENPPPPTRQGRPLPLEVRQSHAVRRAALLPASGGYHFCCSYCLSPVGSDGAAIKL</sequence>